<evidence type="ECO:0000256" key="5">
    <source>
        <dbReference type="ARBA" id="ARBA00023054"/>
    </source>
</evidence>
<evidence type="ECO:0000313" key="12">
    <source>
        <dbReference type="Proteomes" id="UP000245946"/>
    </source>
</evidence>
<dbReference type="GO" id="GO:0034517">
    <property type="term" value="P:ribophagy"/>
    <property type="evidence" value="ECO:0007669"/>
    <property type="project" value="TreeGrafter"/>
</dbReference>
<dbReference type="PANTHER" id="PTHR13222">
    <property type="entry name" value="RB1-INDUCIBLE COILED-COIL"/>
    <property type="match status" value="1"/>
</dbReference>
<accession>A0A316Z7I5</accession>
<dbReference type="GO" id="GO:1903599">
    <property type="term" value="P:positive regulation of autophagy of mitochondrion"/>
    <property type="evidence" value="ECO:0007669"/>
    <property type="project" value="UniProtKB-UniRule"/>
</dbReference>
<dbReference type="InterPro" id="IPR045326">
    <property type="entry name" value="ATG17-like_dom"/>
</dbReference>
<feature type="compositionally biased region" description="Low complexity" evidence="8">
    <location>
        <begin position="1436"/>
        <end position="1453"/>
    </location>
</feature>
<keyword evidence="12" id="KW-1185">Reference proteome</keyword>
<organism evidence="11 12">
    <name type="scientific">Tilletiopsis washingtonensis</name>
    <dbReference type="NCBI Taxonomy" id="58919"/>
    <lineage>
        <taxon>Eukaryota</taxon>
        <taxon>Fungi</taxon>
        <taxon>Dikarya</taxon>
        <taxon>Basidiomycota</taxon>
        <taxon>Ustilaginomycotina</taxon>
        <taxon>Exobasidiomycetes</taxon>
        <taxon>Entylomatales</taxon>
        <taxon>Entylomatales incertae sedis</taxon>
        <taxon>Tilletiopsis</taxon>
    </lineage>
</organism>
<protein>
    <recommendedName>
        <fullName evidence="6">Autophagy-related protein 11</fullName>
    </recommendedName>
</protein>
<dbReference type="GO" id="GO:0000422">
    <property type="term" value="P:autophagy of mitochondrion"/>
    <property type="evidence" value="ECO:0007669"/>
    <property type="project" value="TreeGrafter"/>
</dbReference>
<dbReference type="OrthoDB" id="447953at2759"/>
<dbReference type="STRING" id="58919.A0A316Z7I5"/>
<dbReference type="Proteomes" id="UP000245946">
    <property type="component" value="Unassembled WGS sequence"/>
</dbReference>
<dbReference type="GO" id="GO:0061709">
    <property type="term" value="P:reticulophagy"/>
    <property type="evidence" value="ECO:0007669"/>
    <property type="project" value="TreeGrafter"/>
</dbReference>
<evidence type="ECO:0000256" key="2">
    <source>
        <dbReference type="ARBA" id="ARBA00022448"/>
    </source>
</evidence>
<feature type="compositionally biased region" description="Low complexity" evidence="8">
    <location>
        <begin position="1335"/>
        <end position="1361"/>
    </location>
</feature>
<keyword evidence="4 6" id="KW-0072">Autophagy</keyword>
<dbReference type="GO" id="GO:0060090">
    <property type="term" value="F:molecular adaptor activity"/>
    <property type="evidence" value="ECO:0007669"/>
    <property type="project" value="TreeGrafter"/>
</dbReference>
<feature type="region of interest" description="Disordered" evidence="8">
    <location>
        <begin position="1125"/>
        <end position="1453"/>
    </location>
</feature>
<evidence type="ECO:0000256" key="7">
    <source>
        <dbReference type="SAM" id="Coils"/>
    </source>
</evidence>
<keyword evidence="3 6" id="KW-0653">Protein transport</keyword>
<dbReference type="PANTHER" id="PTHR13222:SF1">
    <property type="entry name" value="RB1-INDUCIBLE COILED-COIL PROTEIN 1"/>
    <property type="match status" value="1"/>
</dbReference>
<evidence type="ECO:0000256" key="6">
    <source>
        <dbReference type="RuleBase" id="RU367075"/>
    </source>
</evidence>
<dbReference type="GO" id="GO:0000045">
    <property type="term" value="P:autophagosome assembly"/>
    <property type="evidence" value="ECO:0007669"/>
    <property type="project" value="UniProtKB-UniRule"/>
</dbReference>
<feature type="domain" description="Autophagy-related protein 11 C-terminal" evidence="10">
    <location>
        <begin position="976"/>
        <end position="1100"/>
    </location>
</feature>
<feature type="compositionally biased region" description="Acidic residues" evidence="8">
    <location>
        <begin position="560"/>
        <end position="569"/>
    </location>
</feature>
<dbReference type="EMBL" id="KZ819294">
    <property type="protein sequence ID" value="PWN97730.1"/>
    <property type="molecule type" value="Genomic_DNA"/>
</dbReference>
<feature type="compositionally biased region" description="Low complexity" evidence="8">
    <location>
        <begin position="1615"/>
        <end position="1627"/>
    </location>
</feature>
<comment type="similarity">
    <text evidence="1 6">Belongs to the ATG11 family.</text>
</comment>
<dbReference type="Pfam" id="PF10377">
    <property type="entry name" value="ATG11"/>
    <property type="match status" value="1"/>
</dbReference>
<keyword evidence="5 7" id="KW-0175">Coiled coil</keyword>
<dbReference type="GeneID" id="37270123"/>
<evidence type="ECO:0000256" key="1">
    <source>
        <dbReference type="ARBA" id="ARBA00009729"/>
    </source>
</evidence>
<evidence type="ECO:0000259" key="9">
    <source>
        <dbReference type="Pfam" id="PF04108"/>
    </source>
</evidence>
<name>A0A316Z7I5_9BASI</name>
<feature type="coiled-coil region" evidence="7">
    <location>
        <begin position="586"/>
        <end position="775"/>
    </location>
</feature>
<dbReference type="GO" id="GO:0019901">
    <property type="term" value="F:protein kinase binding"/>
    <property type="evidence" value="ECO:0007669"/>
    <property type="project" value="TreeGrafter"/>
</dbReference>
<feature type="compositionally biased region" description="Low complexity" evidence="8">
    <location>
        <begin position="1125"/>
        <end position="1141"/>
    </location>
</feature>
<feature type="compositionally biased region" description="Low complexity" evidence="8">
    <location>
        <begin position="1526"/>
        <end position="1535"/>
    </location>
</feature>
<feature type="compositionally biased region" description="Polar residues" evidence="8">
    <location>
        <begin position="1543"/>
        <end position="1572"/>
    </location>
</feature>
<reference evidence="11 12" key="1">
    <citation type="journal article" date="2018" name="Mol. Biol. Evol.">
        <title>Broad Genomic Sampling Reveals a Smut Pathogenic Ancestry of the Fungal Clade Ustilaginomycotina.</title>
        <authorList>
            <person name="Kijpornyongpan T."/>
            <person name="Mondo S.J."/>
            <person name="Barry K."/>
            <person name="Sandor L."/>
            <person name="Lee J."/>
            <person name="Lipzen A."/>
            <person name="Pangilinan J."/>
            <person name="LaButti K."/>
            <person name="Hainaut M."/>
            <person name="Henrissat B."/>
            <person name="Grigoriev I.V."/>
            <person name="Spatafora J.W."/>
            <person name="Aime M.C."/>
        </authorList>
    </citation>
    <scope>NUCLEOTIDE SEQUENCE [LARGE SCALE GENOMIC DNA]</scope>
    <source>
        <strain evidence="11 12">MCA 4186</strain>
    </source>
</reference>
<dbReference type="GO" id="GO:0015031">
    <property type="term" value="P:protein transport"/>
    <property type="evidence" value="ECO:0007669"/>
    <property type="project" value="UniProtKB-KW"/>
</dbReference>
<comment type="function">
    <text evidence="6">Involved in cytoplasm to vacuole transport (Cvt), pexophagy, mitophagy and nucleophagy. Recruits mitochondria for their selective degradation via autophagy (mitophagy) during starvation. Works as scaffold proteins that recruit ATG proteins to the pre-autophagosome (PAS), the site of vesicle/autophagosome formation. Required for the Cvt vesicles completion.</text>
</comment>
<keyword evidence="6" id="KW-0472">Membrane</keyword>
<feature type="domain" description="Autophagy protein ATG17-like" evidence="9">
    <location>
        <begin position="118"/>
        <end position="460"/>
    </location>
</feature>
<keyword evidence="2 6" id="KW-0813">Transport</keyword>
<feature type="region of interest" description="Disordered" evidence="8">
    <location>
        <begin position="556"/>
        <end position="579"/>
    </location>
</feature>
<feature type="region of interest" description="Disordered" evidence="8">
    <location>
        <begin position="1473"/>
        <end position="1635"/>
    </location>
</feature>
<dbReference type="GO" id="GO:1990316">
    <property type="term" value="C:Atg1/ULK1 kinase complex"/>
    <property type="evidence" value="ECO:0007669"/>
    <property type="project" value="TreeGrafter"/>
</dbReference>
<dbReference type="InterPro" id="IPR019460">
    <property type="entry name" value="Atg11_C"/>
</dbReference>
<comment type="subunit">
    <text evidence="6">Homodimer.</text>
</comment>
<dbReference type="RefSeq" id="XP_025598009.1">
    <property type="nucleotide sequence ID" value="XM_025742579.1"/>
</dbReference>
<comment type="subcellular location">
    <subcellularLocation>
        <location evidence="6">Preautophagosomal structure membrane</location>
        <topology evidence="6">Peripheral membrane protein</topology>
    </subcellularLocation>
    <subcellularLocation>
        <location evidence="6">Vacuole membrane</location>
        <topology evidence="6">Peripheral membrane protein</topology>
    </subcellularLocation>
    <text evidence="6">During pexophagy, accumulates in the vacuolar membrane region, where the peroxisomes contact the vacuole.</text>
</comment>
<evidence type="ECO:0000313" key="11">
    <source>
        <dbReference type="EMBL" id="PWN97730.1"/>
    </source>
</evidence>
<dbReference type="GO" id="GO:0034045">
    <property type="term" value="C:phagophore assembly site membrane"/>
    <property type="evidence" value="ECO:0007669"/>
    <property type="project" value="UniProtKB-SubCell"/>
</dbReference>
<sequence>MRVYRAHDGRPFDVNQPLSAFASLDDLLDALSLATAIPTDALICMTAAGAQLSADVVEGFKASSEEQRSALEFFVFNRDFLYADLDSLTDELAEELPLQPAMPELDLAHPPTPRSLVALLAWSSHLLDVLREHTSSARELHAHLTVIQRSTTVALLNLVSHSAAVRASFAALEELAERELGRMRGLLDGHERDLKALSLVNINPRLLTSAEASKAGVGSGKPPPKERMLGHYVHASKMGAVFDACSKVQQEMQQRLEEIRGSAAQLAGDTEGLRAEVEGTRVDPSTDTLDEAEQALARAETLDQYLVSTCSPDENGWPAADALGADDEELAQVERSAEELLLLDEVGRDDMRRLNADKNDMMSRALHLLGDISSLQSDYADLGASIAALDADLRSSKIDGFRHLARLKNMIWAYGATVVEVVRRREFARHFMNKAQALAELMAKISAAERRRRDEYRTEVLGQLPWEVKGLDEAPLSLEISTSKAPSGVAEIEREDVDAFFSLLDEIDRALSGPGTDSPGGPLQEVKAALQQLMLRLDEVDDDFAQLVDIGLLGRGRSSEEEDSEENSDIDGPGPRRIAGRRRDLNHQAKQAVAEAVAKAERIDQELQTVRRDAEEREQRTAETHDAELAALRAEAAGLRTEARMKAAELDTVRLERQASARAIESLRADAETEAARRLNMEEELGRLRLDAELARRAEAEARAEATEESERVAELEAHLGDAQLELEEAKAARLDASNRIESLLGQGTSTERELSAAQEHINDLVAQLAAARAETRETRDLLTEAESARDKALRTYRAEVDGDRAILEETIRRKDAELHRAAKTSEQAQTEAAVQREAADTLRGQLRAADEAHEEMIRQATDAEVSRRHAERTLDNIVGRTRPLLAKTTQLRRFVRAMPALSSSSKSGAAAKAAAAVTVDEADSAQEEAAEAQRQAALDAFEADVSGASPEVVLEALRALDGGASHPFAHDEARTKLESLTTLVRKWQKAYRSSSDKLARATAAARERITFRNFAAGDLALFLPTRNTSTSARPWAAFNISFPHFFLNARGALANQLRTKEWIVARITRIEERIATNEGEDGNPFQLAEGVRYYLLDVDGWNNPSSSALANAASSASTAMSQLRRSTSVSVGDGPSSSGPEASLVPQSPVPDAAQTGSAPELRRAGSFPQASPPLMLRSSGTSVPVSERATMASKGRRQTSEGNRLPTSARIDEEVAPPPMSPEISPPDAPSRKNSSDLSATVVGAVQPLPKRNGSGPAVTLAGLSRATSPSGISRAFRGSGSRGTSPEQSRYAPGASGRPWPMPSSLGNEPRGPGVLETAAPAFGQGKRRAAAADAAGSTSVPSSVGASAVASSSTSPSKPIFMRSNQALTPASALNPFSQSPAPGSVQGEAGGASDYFSRRRRVSLLGPSREGSSSTPSDAAAGERPLDSSTSAASPRPVPGSVSSRSNRISINGNSLMLSHVGASSSNLLSSSAATSSGAGAAKLSRTPTQSSPALATADLTPALGETSLAARSPSADDKAASVGGASSVSGGAGSSAFSTRTGPGTSPLRSATLGRSTIRPSVSTALSDPVGTPPRFGLTWGRKAAATSIRRRDTSDAGASESFVGSEGSQASSASVALRRLATARRDAA</sequence>
<dbReference type="InterPro" id="IPR040040">
    <property type="entry name" value="ATG11"/>
</dbReference>
<feature type="compositionally biased region" description="Low complexity" evidence="8">
    <location>
        <begin position="1498"/>
        <end position="1509"/>
    </location>
</feature>
<evidence type="ECO:0000256" key="4">
    <source>
        <dbReference type="ARBA" id="ARBA00023006"/>
    </source>
</evidence>
<feature type="compositionally biased region" description="Low complexity" evidence="8">
    <location>
        <begin position="1473"/>
        <end position="1490"/>
    </location>
</feature>
<feature type="compositionally biased region" description="Pro residues" evidence="8">
    <location>
        <begin position="1218"/>
        <end position="1231"/>
    </location>
</feature>
<evidence type="ECO:0000256" key="3">
    <source>
        <dbReference type="ARBA" id="ARBA00022927"/>
    </source>
</evidence>
<evidence type="ECO:0000259" key="10">
    <source>
        <dbReference type="Pfam" id="PF10377"/>
    </source>
</evidence>
<keyword evidence="6" id="KW-0926">Vacuole</keyword>
<gene>
    <name evidence="11" type="ORF">FA09DRAFT_330385</name>
</gene>
<dbReference type="GO" id="GO:0005774">
    <property type="term" value="C:vacuolar membrane"/>
    <property type="evidence" value="ECO:0007669"/>
    <property type="project" value="UniProtKB-SubCell"/>
</dbReference>
<dbReference type="Pfam" id="PF04108">
    <property type="entry name" value="ATG17_like"/>
    <property type="match status" value="1"/>
</dbReference>
<dbReference type="GO" id="GO:0034727">
    <property type="term" value="P:piecemeal microautophagy of the nucleus"/>
    <property type="evidence" value="ECO:0007669"/>
    <property type="project" value="TreeGrafter"/>
</dbReference>
<evidence type="ECO:0000256" key="8">
    <source>
        <dbReference type="SAM" id="MobiDB-lite"/>
    </source>
</evidence>
<proteinExistence type="inferred from homology"/>